<dbReference type="Pfam" id="PF00933">
    <property type="entry name" value="Glyco_hydro_3"/>
    <property type="match status" value="1"/>
</dbReference>
<dbReference type="Gene3D" id="3.40.50.1700">
    <property type="entry name" value="Glycoside hydrolase family 3 C-terminal domain"/>
    <property type="match status" value="1"/>
</dbReference>
<dbReference type="OrthoDB" id="4215304at2759"/>
<feature type="region of interest" description="Disordered" evidence="5">
    <location>
        <begin position="1256"/>
        <end position="1405"/>
    </location>
</feature>
<evidence type="ECO:0000313" key="9">
    <source>
        <dbReference type="Proteomes" id="UP000226431"/>
    </source>
</evidence>
<evidence type="ECO:0000256" key="5">
    <source>
        <dbReference type="SAM" id="MobiDB-lite"/>
    </source>
</evidence>
<dbReference type="PANTHER" id="PTHR30480">
    <property type="entry name" value="BETA-HEXOSAMINIDASE-RELATED"/>
    <property type="match status" value="1"/>
</dbReference>
<feature type="compositionally biased region" description="Polar residues" evidence="5">
    <location>
        <begin position="1291"/>
        <end position="1303"/>
    </location>
</feature>
<dbReference type="InterPro" id="IPR017853">
    <property type="entry name" value="GH"/>
</dbReference>
<feature type="compositionally biased region" description="Basic and acidic residues" evidence="5">
    <location>
        <begin position="1256"/>
        <end position="1275"/>
    </location>
</feature>
<feature type="domain" description="Transcriptional regulatory protein RXT2 N-terminal" evidence="7">
    <location>
        <begin position="1084"/>
        <end position="1225"/>
    </location>
</feature>
<comment type="caution">
    <text evidence="8">The sequence shown here is derived from an EMBL/GenBank/DDBJ whole genome shotgun (WGS) entry which is preliminary data.</text>
</comment>
<dbReference type="InterPro" id="IPR036881">
    <property type="entry name" value="Glyco_hydro_3_C_sf"/>
</dbReference>
<organism evidence="8 9">
    <name type="scientific">Ophiocordyceps camponoti-rufipedis</name>
    <dbReference type="NCBI Taxonomy" id="2004952"/>
    <lineage>
        <taxon>Eukaryota</taxon>
        <taxon>Fungi</taxon>
        <taxon>Dikarya</taxon>
        <taxon>Ascomycota</taxon>
        <taxon>Pezizomycotina</taxon>
        <taxon>Sordariomycetes</taxon>
        <taxon>Hypocreomycetidae</taxon>
        <taxon>Hypocreales</taxon>
        <taxon>Ophiocordycipitaceae</taxon>
        <taxon>Ophiocordyceps</taxon>
    </lineage>
</organism>
<evidence type="ECO:0000256" key="1">
    <source>
        <dbReference type="ARBA" id="ARBA00005336"/>
    </source>
</evidence>
<protein>
    <recommendedName>
        <fullName evidence="10">Glycoside hydrolase family 3 N-terminal domain-containing protein</fullName>
    </recommendedName>
</protein>
<evidence type="ECO:0000256" key="2">
    <source>
        <dbReference type="ARBA" id="ARBA00022801"/>
    </source>
</evidence>
<reference evidence="8 9" key="1">
    <citation type="submission" date="2017-06" db="EMBL/GenBank/DDBJ databases">
        <title>Ant-infecting Ophiocordyceps genomes reveal a high diversity of potential behavioral manipulation genes and a possible major role for enterotoxins.</title>
        <authorList>
            <person name="De Bekker C."/>
            <person name="Evans H.C."/>
            <person name="Brachmann A."/>
            <person name="Hughes D.P."/>
        </authorList>
    </citation>
    <scope>NUCLEOTIDE SEQUENCE [LARGE SCALE GENOMIC DNA]</scope>
    <source>
        <strain evidence="8 9">Map16</strain>
    </source>
</reference>
<keyword evidence="9" id="KW-1185">Reference proteome</keyword>
<evidence type="ECO:0008006" key="10">
    <source>
        <dbReference type="Google" id="ProtNLM"/>
    </source>
</evidence>
<dbReference type="PANTHER" id="PTHR30480:SF8">
    <property type="entry name" value="PUTATIVE (AFU_ORTHOLOGUE AFUA_8G04060)-RELATED"/>
    <property type="match status" value="1"/>
</dbReference>
<sequence>MAASNTVSSSKVDDGELDPLWQNLDWAIGHILIMGWDGTEVTPQIRSLIEDHHLGSIILTAKNLKSAQQTARLVQELQTIAKNAGHPQPLLIALDQENGGVNSLFDEDYVCQFPSAMGIAAAGRAELAYEVTKATATEISACGVNLMLGPVLDVLNNARYQPLGVRATGDDPQEVSIYGLAALRGIRDAGMASCGKHFPSYGNLDFLGSNLDVPIITQTLEELSLSALVPFRNAITSGKLDAMFVGGCGISNPSMNVSHACLSDQVVDDLLRDELGFKGVAISECLEMEALSHDLGVQNGVVMAVEAGCDLVLLCRAYDVQLEAIKGLKLGYENGIITKERIFTSLKRVLKLKSTCTSWSKALNPPGTSLLSQLHPAHLALSRRAYDQSITVVRDKEKLLPLSNSMHPGEELLLLTPLVKPLPASSMTKSLLEAKNSFPATPSNHDTWAHQARERGAIMSGEGVFREFGKNLARYRNEKLLHTSYTANGVRPVHENLINRASCIIIVTADANRNLYQAGFTKHVDMMCAMHRSRGNKKQLIVVAVSSPYDFAMDKSIGTYICTFDFTENAMSALVRVLVGEIDPPVGSMPGTLRKSKKVLKSRQHWLVEEYDRPRDIKGLNALLRAVHRATAPDLDFLKSTSASSFELNVSNIKEAHFVVRNSSTQALYGFAATYTVGGVGILGAIFVDPGKRNVSVGRSLHRRALKSLTQQRGIKKIQLGTAFPGVFLGIPSNLELSTVKEWFGCSGWDTQFPRRLTNMAIKDLGSWFVPEGLLQSIQRTNISFDLIHGLENADSVLLHVHANASPEVLELYRHALSDSKSCGIVRAKDPSGSLIGSVIICRQNSGLVTHMPPLMSHVDDVAGIIAPIVPPTPQSALVLQGLALMGVRQCKSHKAARAMLSWAVDEATEQLLAMGFEVVQVFEELTCSPDMPRFSFARLVFMHTVASVELLPSVHQFLRIIQSSPLVRQRLALLASTPRPISCHDPTDDTSPTHDAGLRRASGLIHSLSELESLFGSQQLHPSRLVVTLDKTDSRIVWPPPRDPPPAMTSQQILFAETIAGMKKAFKRKAYESDSDSEVEGYSNRGNKLKKRARFARQGQLAPTQGPSAYKETVEFAGTLRAIIHRNPPLLDEDGYEIDSDDDDERVEEANLSSANLNPYANVRLEQILAPLTASTDLPTHPTLSKPFVSKTLTDLVSQSCELMRRENKSLWRIRHLWTALCGDGTWMPCGLMVEPDDVTLYTEDHVARHLESLARADVREQNGDTSRHGHADGGNDGGNAESVRRSGEVSMSTSGSGQSKQEAMAVLKETNGQQTPCEAGEKTKNGDGESDDVNSKSAKEPRREGFGTDDGVISRQDVLLRVEVNEPTDQTMKDVDPSADATSPPRTGGDTVSSRASEGSSEQQAFIHPIFAMPASARPDRNLGLPEPEAEDIRRLLSHFIQKQEEICRGATRLHHGLLRAERLRKDVLHWSKAEAHCGPNRDLSDGEDWYDRAEWGLTEDLKKGQDEEEEDTATAGKKTRNRR</sequence>
<keyword evidence="4" id="KW-0326">Glycosidase</keyword>
<evidence type="ECO:0000259" key="6">
    <source>
        <dbReference type="Pfam" id="PF00933"/>
    </source>
</evidence>
<dbReference type="SUPFAM" id="SSF51445">
    <property type="entry name" value="(Trans)glycosidases"/>
    <property type="match status" value="1"/>
</dbReference>
<dbReference type="Gene3D" id="3.20.20.300">
    <property type="entry name" value="Glycoside hydrolase, family 3, N-terminal domain"/>
    <property type="match status" value="1"/>
</dbReference>
<gene>
    <name evidence="8" type="ORF">CDD80_3108</name>
</gene>
<dbReference type="STRING" id="2004952.A0A2C5Z3W2"/>
<dbReference type="FunFam" id="3.20.20.300:FF:000008">
    <property type="entry name" value="Beta-N-acetylglucosaminidase, putative"/>
    <property type="match status" value="1"/>
</dbReference>
<dbReference type="FunFam" id="3.40.50.1700:FF:000013">
    <property type="entry name" value="Glycoside hydrolase family 3 protein"/>
    <property type="match status" value="1"/>
</dbReference>
<feature type="domain" description="Glycoside hydrolase family 3 N-terminal" evidence="6">
    <location>
        <begin position="42"/>
        <end position="352"/>
    </location>
</feature>
<dbReference type="InterPro" id="IPR001764">
    <property type="entry name" value="Glyco_hydro_3_N"/>
</dbReference>
<dbReference type="Pfam" id="PF08595">
    <property type="entry name" value="RXT2_N"/>
    <property type="match status" value="1"/>
</dbReference>
<dbReference type="EMBL" id="NJES01000277">
    <property type="protein sequence ID" value="PHH74392.1"/>
    <property type="molecule type" value="Genomic_DNA"/>
</dbReference>
<evidence type="ECO:0000259" key="7">
    <source>
        <dbReference type="Pfam" id="PF08595"/>
    </source>
</evidence>
<dbReference type="InterPro" id="IPR036962">
    <property type="entry name" value="Glyco_hydro_3_N_sf"/>
</dbReference>
<dbReference type="SUPFAM" id="SSF55729">
    <property type="entry name" value="Acyl-CoA N-acyltransferases (Nat)"/>
    <property type="match status" value="1"/>
</dbReference>
<keyword evidence="2" id="KW-0378">Hydrolase</keyword>
<dbReference type="InterPro" id="IPR013904">
    <property type="entry name" value="RXT2_N"/>
</dbReference>
<dbReference type="InterPro" id="IPR050226">
    <property type="entry name" value="NagZ_Beta-hexosaminidase"/>
</dbReference>
<feature type="region of interest" description="Disordered" evidence="5">
    <location>
        <begin position="1503"/>
        <end position="1526"/>
    </location>
</feature>
<comment type="similarity">
    <text evidence="1">Belongs to the glycosyl hydrolase 3 family.</text>
</comment>
<feature type="compositionally biased region" description="Polar residues" evidence="5">
    <location>
        <begin position="1382"/>
        <end position="1405"/>
    </location>
</feature>
<feature type="compositionally biased region" description="Basic and acidic residues" evidence="5">
    <location>
        <begin position="1321"/>
        <end position="1348"/>
    </location>
</feature>
<accession>A0A2C5Z3W2</accession>
<dbReference type="GO" id="GO:0005975">
    <property type="term" value="P:carbohydrate metabolic process"/>
    <property type="evidence" value="ECO:0007669"/>
    <property type="project" value="InterPro"/>
</dbReference>
<dbReference type="Proteomes" id="UP000226431">
    <property type="component" value="Unassembled WGS sequence"/>
</dbReference>
<dbReference type="GO" id="GO:0004553">
    <property type="term" value="F:hydrolase activity, hydrolyzing O-glycosyl compounds"/>
    <property type="evidence" value="ECO:0007669"/>
    <property type="project" value="InterPro"/>
</dbReference>
<name>A0A2C5Z3W2_9HYPO</name>
<evidence type="ECO:0000256" key="4">
    <source>
        <dbReference type="ARBA" id="ARBA00023295"/>
    </source>
</evidence>
<keyword evidence="3" id="KW-0325">Glycoprotein</keyword>
<evidence type="ECO:0000256" key="3">
    <source>
        <dbReference type="ARBA" id="ARBA00023180"/>
    </source>
</evidence>
<proteinExistence type="inferred from homology"/>
<evidence type="ECO:0000313" key="8">
    <source>
        <dbReference type="EMBL" id="PHH74392.1"/>
    </source>
</evidence>
<dbReference type="InterPro" id="IPR016181">
    <property type="entry name" value="Acyl_CoA_acyltransferase"/>
</dbReference>
<dbReference type="GO" id="GO:0009254">
    <property type="term" value="P:peptidoglycan turnover"/>
    <property type="evidence" value="ECO:0007669"/>
    <property type="project" value="TreeGrafter"/>
</dbReference>